<reference evidence="8" key="1">
    <citation type="submission" date="2013-11" db="EMBL/GenBank/DDBJ databases">
        <title>The Genome Sequence of Phytophthora parasitica IAC_01/95.</title>
        <authorList>
            <consortium name="The Broad Institute Genomics Platform"/>
            <person name="Russ C."/>
            <person name="Tyler B."/>
            <person name="Panabieres F."/>
            <person name="Shan W."/>
            <person name="Tripathy S."/>
            <person name="Grunwald N."/>
            <person name="Machado M."/>
            <person name="Johnson C.S."/>
            <person name="Arredondo F."/>
            <person name="Hong C."/>
            <person name="Coffey M."/>
            <person name="Young S.K."/>
            <person name="Zeng Q."/>
            <person name="Gargeya S."/>
            <person name="Fitzgerald M."/>
            <person name="Abouelleil A."/>
            <person name="Alvarado L."/>
            <person name="Chapman S.B."/>
            <person name="Gainer-Dewar J."/>
            <person name="Goldberg J."/>
            <person name="Griggs A."/>
            <person name="Gujja S."/>
            <person name="Hansen M."/>
            <person name="Howarth C."/>
            <person name="Imamovic A."/>
            <person name="Ireland A."/>
            <person name="Larimer J."/>
            <person name="McCowan C."/>
            <person name="Murphy C."/>
            <person name="Pearson M."/>
            <person name="Poon T.W."/>
            <person name="Priest M."/>
            <person name="Roberts A."/>
            <person name="Saif S."/>
            <person name="Shea T."/>
            <person name="Sykes S."/>
            <person name="Wortman J."/>
            <person name="Nusbaum C."/>
            <person name="Birren B."/>
        </authorList>
    </citation>
    <scope>NUCLEOTIDE SEQUENCE [LARGE SCALE GENOMIC DNA]</scope>
    <source>
        <strain evidence="8">IAC_01/95</strain>
    </source>
</reference>
<comment type="subunit">
    <text evidence="3">Homodimer.</text>
</comment>
<dbReference type="Gene3D" id="3.40.1500.10">
    <property type="entry name" value="Coproporphyrinogen III oxidase, aerobic"/>
    <property type="match status" value="1"/>
</dbReference>
<name>W2P7P9_PHYNI</name>
<dbReference type="Proteomes" id="UP000054532">
    <property type="component" value="Unassembled WGS sequence"/>
</dbReference>
<dbReference type="EMBL" id="KI690340">
    <property type="protein sequence ID" value="ETM57007.1"/>
    <property type="molecule type" value="Genomic_DNA"/>
</dbReference>
<feature type="non-terminal residue" evidence="8">
    <location>
        <position position="1"/>
    </location>
</feature>
<evidence type="ECO:0000256" key="2">
    <source>
        <dbReference type="ARBA" id="ARBA00010644"/>
    </source>
</evidence>
<dbReference type="FunFam" id="3.40.1500.10:FF:000002">
    <property type="entry name" value="oxygen-dependent coproporphyrinogen-III oxidase, mitochondrial"/>
    <property type="match status" value="1"/>
</dbReference>
<evidence type="ECO:0000256" key="3">
    <source>
        <dbReference type="ARBA" id="ARBA00011738"/>
    </source>
</evidence>
<dbReference type="NCBIfam" id="NF003727">
    <property type="entry name" value="PRK05330.1"/>
    <property type="match status" value="1"/>
</dbReference>
<accession>W2P7P9</accession>
<proteinExistence type="inferred from homology"/>
<evidence type="ECO:0000256" key="6">
    <source>
        <dbReference type="ARBA" id="ARBA00023133"/>
    </source>
</evidence>
<organism evidence="8">
    <name type="scientific">Phytophthora nicotianae</name>
    <name type="common">Potato buckeye rot agent</name>
    <name type="synonym">Phytophthora parasitica</name>
    <dbReference type="NCBI Taxonomy" id="4792"/>
    <lineage>
        <taxon>Eukaryota</taxon>
        <taxon>Sar</taxon>
        <taxon>Stramenopiles</taxon>
        <taxon>Oomycota</taxon>
        <taxon>Peronosporomycetes</taxon>
        <taxon>Peronosporales</taxon>
        <taxon>Peronosporaceae</taxon>
        <taxon>Phytophthora</taxon>
    </lineage>
</organism>
<dbReference type="PANTHER" id="PTHR10755">
    <property type="entry name" value="COPROPORPHYRINOGEN III OXIDASE, MITOCHONDRIAL"/>
    <property type="match status" value="1"/>
</dbReference>
<dbReference type="InterPro" id="IPR036406">
    <property type="entry name" value="Coprogen_oxidase_aer_sf"/>
</dbReference>
<protein>
    <recommendedName>
        <fullName evidence="4">coproporphyrinogen oxidase</fullName>
        <ecNumber evidence="4">1.3.3.3</ecNumber>
    </recommendedName>
</protein>
<comment type="similarity">
    <text evidence="2">Belongs to the aerobic coproporphyrinogen-III oxidase family.</text>
</comment>
<comment type="pathway">
    <text evidence="1">Porphyrin-containing compound metabolism; protoporphyrin-IX biosynthesis; protoporphyrinogen-IX from coproporphyrinogen-III (O2 route): step 1/1.</text>
</comment>
<dbReference type="GO" id="GO:0006782">
    <property type="term" value="P:protoporphyrinogen IX biosynthetic process"/>
    <property type="evidence" value="ECO:0007669"/>
    <property type="project" value="UniProtKB-UniPathway"/>
</dbReference>
<dbReference type="GO" id="GO:0005737">
    <property type="term" value="C:cytoplasm"/>
    <property type="evidence" value="ECO:0007669"/>
    <property type="project" value="TreeGrafter"/>
</dbReference>
<evidence type="ECO:0000256" key="7">
    <source>
        <dbReference type="ARBA" id="ARBA00023244"/>
    </source>
</evidence>
<sequence>LCCLIEFRCTTLFGVSHINADTYRLVELQVSCRFCWEPQVQSKICQASMRHFRTLLKPSRPWLAAAVVPAALGASYLSQQEPSRCKGAIPTSEFLYQPLSEDKVPKSSIEFDTKAPLPKRMEALIMRVQDEICAGIEAVDGQKFREDKWEREGHGGGGRSRILQDGNVFEKAGVGVSIIHGKLPPAAVKQMTARGKDLKEGAELPFYACGVSLVMHPHNPMAPTIHLNYRYFEVETGYLDKDGKPKKIGWFGGGADLTPSYLFEEDARHFHAVYKTQLDKRDPAIYPKWKKACDEYFYIPHRQEGRGIGGFFFDDLTDTSEENFQMIRGCANSMLDAYLPILKKRKDMPFTKQQKEWQQMRRGRYVEFNIMYDRGTKFGLLTPGSRVESILMSLPLTARWEYMHQPAAGSWEEKTLKVLKNPVDWLNVPAVDLETLSTGELLKELARRSE</sequence>
<gene>
    <name evidence="8" type="ORF">L914_00101</name>
</gene>
<evidence type="ECO:0000256" key="5">
    <source>
        <dbReference type="ARBA" id="ARBA00023002"/>
    </source>
</evidence>
<dbReference type="GO" id="GO:0004109">
    <property type="term" value="F:coproporphyrinogen oxidase activity"/>
    <property type="evidence" value="ECO:0007669"/>
    <property type="project" value="UniProtKB-EC"/>
</dbReference>
<dbReference type="EC" id="1.3.3.3" evidence="4"/>
<dbReference type="SUPFAM" id="SSF102886">
    <property type="entry name" value="Coproporphyrinogen III oxidase"/>
    <property type="match status" value="1"/>
</dbReference>
<dbReference type="PRINTS" id="PR00073">
    <property type="entry name" value="COPRGNOXDASE"/>
</dbReference>
<evidence type="ECO:0000313" key="8">
    <source>
        <dbReference type="EMBL" id="ETM57007.1"/>
    </source>
</evidence>
<dbReference type="AlphaFoldDB" id="W2P7P9"/>
<dbReference type="UniPathway" id="UPA00251">
    <property type="reaction ID" value="UER00322"/>
</dbReference>
<dbReference type="Pfam" id="PF01218">
    <property type="entry name" value="Coprogen_oxidas"/>
    <property type="match status" value="1"/>
</dbReference>
<dbReference type="VEuPathDB" id="FungiDB:PPTG_00091"/>
<evidence type="ECO:0000256" key="4">
    <source>
        <dbReference type="ARBA" id="ARBA00012869"/>
    </source>
</evidence>
<evidence type="ECO:0000256" key="1">
    <source>
        <dbReference type="ARBA" id="ARBA00005168"/>
    </source>
</evidence>
<keyword evidence="6" id="KW-0350">Heme biosynthesis</keyword>
<dbReference type="PANTHER" id="PTHR10755:SF0">
    <property type="entry name" value="OXYGEN-DEPENDENT COPROPORPHYRINOGEN-III OXIDASE, MITOCHONDRIAL"/>
    <property type="match status" value="1"/>
</dbReference>
<keyword evidence="7" id="KW-0627">Porphyrin biosynthesis</keyword>
<dbReference type="InterPro" id="IPR001260">
    <property type="entry name" value="Coprogen_oxidase_aer"/>
</dbReference>
<keyword evidence="5" id="KW-0560">Oxidoreductase</keyword>